<proteinExistence type="inferred from homology"/>
<keyword evidence="6" id="KW-0256">Endoplasmic reticulum</keyword>
<protein>
    <recommendedName>
        <fullName evidence="4">Autophagy-related protein 2</fullName>
    </recommendedName>
</protein>
<dbReference type="GO" id="GO:0005789">
    <property type="term" value="C:endoplasmic reticulum membrane"/>
    <property type="evidence" value="ECO:0007669"/>
    <property type="project" value="UniProtKB-SubCell"/>
</dbReference>
<accession>A0A9P6AUE0</accession>
<dbReference type="Proteomes" id="UP000886523">
    <property type="component" value="Unassembled WGS sequence"/>
</dbReference>
<evidence type="ECO:0000256" key="8">
    <source>
        <dbReference type="ARBA" id="ARBA00023055"/>
    </source>
</evidence>
<comment type="catalytic activity">
    <reaction evidence="12">
        <text>a 1,2-diacyl-sn-glycero-3-phosphocholine(in) = a 1,2-diacyl-sn-glycero-3-phosphocholine(out)</text>
        <dbReference type="Rhea" id="RHEA:38571"/>
        <dbReference type="ChEBI" id="CHEBI:57643"/>
    </reaction>
</comment>
<gene>
    <name evidence="14" type="ORF">BS47DRAFT_1112198</name>
</gene>
<dbReference type="PANTHER" id="PTHR13190:SF1">
    <property type="entry name" value="AUTOPHAGY-RELATED 2, ISOFORM A"/>
    <property type="match status" value="1"/>
</dbReference>
<evidence type="ECO:0000313" key="15">
    <source>
        <dbReference type="Proteomes" id="UP000886523"/>
    </source>
</evidence>
<dbReference type="PANTHER" id="PTHR13190">
    <property type="entry name" value="AUTOPHAGY-RELATED 2, ISOFORM A"/>
    <property type="match status" value="1"/>
</dbReference>
<name>A0A9P6AUE0_9AGAM</name>
<comment type="similarity">
    <text evidence="3">Belongs to the ATG2 family.</text>
</comment>
<keyword evidence="15" id="KW-1185">Reference proteome</keyword>
<evidence type="ECO:0000256" key="13">
    <source>
        <dbReference type="SAM" id="MobiDB-lite"/>
    </source>
</evidence>
<comment type="catalytic activity">
    <reaction evidence="10">
        <text>a 1,2-diacyl-sn-glycero-3-phospho-L-serine(in) = a 1,2-diacyl-sn-glycero-3-phospho-L-serine(out)</text>
        <dbReference type="Rhea" id="RHEA:38663"/>
        <dbReference type="ChEBI" id="CHEBI:57262"/>
    </reaction>
</comment>
<organism evidence="14 15">
    <name type="scientific">Hydnum rufescens UP504</name>
    <dbReference type="NCBI Taxonomy" id="1448309"/>
    <lineage>
        <taxon>Eukaryota</taxon>
        <taxon>Fungi</taxon>
        <taxon>Dikarya</taxon>
        <taxon>Basidiomycota</taxon>
        <taxon>Agaricomycotina</taxon>
        <taxon>Agaricomycetes</taxon>
        <taxon>Cantharellales</taxon>
        <taxon>Hydnaceae</taxon>
        <taxon>Hydnum</taxon>
    </lineage>
</organism>
<keyword evidence="9" id="KW-0472">Membrane</keyword>
<keyword evidence="7" id="KW-0072">Autophagy</keyword>
<evidence type="ECO:0000256" key="10">
    <source>
        <dbReference type="ARBA" id="ARBA00024479"/>
    </source>
</evidence>
<dbReference type="GO" id="GO:0061723">
    <property type="term" value="P:glycophagy"/>
    <property type="evidence" value="ECO:0007669"/>
    <property type="project" value="TreeGrafter"/>
</dbReference>
<evidence type="ECO:0000256" key="6">
    <source>
        <dbReference type="ARBA" id="ARBA00022824"/>
    </source>
</evidence>
<evidence type="ECO:0000256" key="11">
    <source>
        <dbReference type="ARBA" id="ARBA00024615"/>
    </source>
</evidence>
<dbReference type="GO" id="GO:0000422">
    <property type="term" value="P:autophagy of mitochondrion"/>
    <property type="evidence" value="ECO:0007669"/>
    <property type="project" value="TreeGrafter"/>
</dbReference>
<reference evidence="14" key="1">
    <citation type="journal article" date="2020" name="Nat. Commun.">
        <title>Large-scale genome sequencing of mycorrhizal fungi provides insights into the early evolution of symbiotic traits.</title>
        <authorList>
            <person name="Miyauchi S."/>
            <person name="Kiss E."/>
            <person name="Kuo A."/>
            <person name="Drula E."/>
            <person name="Kohler A."/>
            <person name="Sanchez-Garcia M."/>
            <person name="Morin E."/>
            <person name="Andreopoulos B."/>
            <person name="Barry K.W."/>
            <person name="Bonito G."/>
            <person name="Buee M."/>
            <person name="Carver A."/>
            <person name="Chen C."/>
            <person name="Cichocki N."/>
            <person name="Clum A."/>
            <person name="Culley D."/>
            <person name="Crous P.W."/>
            <person name="Fauchery L."/>
            <person name="Girlanda M."/>
            <person name="Hayes R.D."/>
            <person name="Keri Z."/>
            <person name="LaButti K."/>
            <person name="Lipzen A."/>
            <person name="Lombard V."/>
            <person name="Magnuson J."/>
            <person name="Maillard F."/>
            <person name="Murat C."/>
            <person name="Nolan M."/>
            <person name="Ohm R.A."/>
            <person name="Pangilinan J."/>
            <person name="Pereira M.F."/>
            <person name="Perotto S."/>
            <person name="Peter M."/>
            <person name="Pfister S."/>
            <person name="Riley R."/>
            <person name="Sitrit Y."/>
            <person name="Stielow J.B."/>
            <person name="Szollosi G."/>
            <person name="Zifcakova L."/>
            <person name="Stursova M."/>
            <person name="Spatafora J.W."/>
            <person name="Tedersoo L."/>
            <person name="Vaario L.M."/>
            <person name="Yamada A."/>
            <person name="Yan M."/>
            <person name="Wang P."/>
            <person name="Xu J."/>
            <person name="Bruns T."/>
            <person name="Baldrian P."/>
            <person name="Vilgalys R."/>
            <person name="Dunand C."/>
            <person name="Henrissat B."/>
            <person name="Grigoriev I.V."/>
            <person name="Hibbett D."/>
            <person name="Nagy L.G."/>
            <person name="Martin F.M."/>
        </authorList>
    </citation>
    <scope>NUCLEOTIDE SEQUENCE</scope>
    <source>
        <strain evidence="14">UP504</strain>
    </source>
</reference>
<evidence type="ECO:0000313" key="14">
    <source>
        <dbReference type="EMBL" id="KAF9512120.1"/>
    </source>
</evidence>
<evidence type="ECO:0000256" key="7">
    <source>
        <dbReference type="ARBA" id="ARBA00023006"/>
    </source>
</evidence>
<feature type="region of interest" description="Disordered" evidence="13">
    <location>
        <begin position="1456"/>
        <end position="1488"/>
    </location>
</feature>
<keyword evidence="5" id="KW-0813">Transport</keyword>
<dbReference type="GO" id="GO:0000045">
    <property type="term" value="P:autophagosome assembly"/>
    <property type="evidence" value="ECO:0007669"/>
    <property type="project" value="TreeGrafter"/>
</dbReference>
<evidence type="ECO:0000256" key="1">
    <source>
        <dbReference type="ARBA" id="ARBA00004406"/>
    </source>
</evidence>
<evidence type="ECO:0000256" key="12">
    <source>
        <dbReference type="ARBA" id="ARBA00024631"/>
    </source>
</evidence>
<dbReference type="GO" id="GO:0032266">
    <property type="term" value="F:phosphatidylinositol-3-phosphate binding"/>
    <property type="evidence" value="ECO:0007669"/>
    <property type="project" value="TreeGrafter"/>
</dbReference>
<keyword evidence="8" id="KW-0445">Lipid transport</keyword>
<feature type="region of interest" description="Disordered" evidence="13">
    <location>
        <begin position="671"/>
        <end position="696"/>
    </location>
</feature>
<dbReference type="GO" id="GO:0061908">
    <property type="term" value="C:phagophore"/>
    <property type="evidence" value="ECO:0007669"/>
    <property type="project" value="TreeGrafter"/>
</dbReference>
<evidence type="ECO:0000256" key="9">
    <source>
        <dbReference type="ARBA" id="ARBA00023136"/>
    </source>
</evidence>
<comment type="subcellular location">
    <subcellularLocation>
        <location evidence="1">Endoplasmic reticulum membrane</location>
        <topology evidence="1">Peripheral membrane protein</topology>
    </subcellularLocation>
    <subcellularLocation>
        <location evidence="2">Preautophagosomal structure membrane</location>
        <topology evidence="2">Peripheral membrane protein</topology>
    </subcellularLocation>
</comment>
<dbReference type="GO" id="GO:0034727">
    <property type="term" value="P:piecemeal microautophagy of the nucleus"/>
    <property type="evidence" value="ECO:0007669"/>
    <property type="project" value="TreeGrafter"/>
</dbReference>
<dbReference type="GO" id="GO:0006869">
    <property type="term" value="P:lipid transport"/>
    <property type="evidence" value="ECO:0007669"/>
    <property type="project" value="UniProtKB-KW"/>
</dbReference>
<dbReference type="Pfam" id="PF13329">
    <property type="entry name" value="ATG2_CAD"/>
    <property type="match status" value="1"/>
</dbReference>
<sequence>MISWGQFFPFSFPSVSLPTLSVPLNIQRRFLSFILKRTLGHLVRPGQLDTHQIDAQIGNGWIEISDIELADEAINELLDDLPVRLRGGSIGKISAKIPWTNILSSPLSVSIHALNLTFILVPPQPVAVSTPPVGLKLAESVTNVAETFIHEELDSGDNKRLRDSIVLSQAVDEPAQMNFPGALDPFLVEDIDGAVGDLDAGVPVLASLTERLLSRLKLSITNTSISLVHERSSKLQVTFPEITYDAEDSAQELGQVGGNCETRSVRILGFSVSMGDLPPSSLSSFTAASFPETPDFENESDADDDAAQTLMSQSIVSLSAASSIYHSVVSVRGPPERDVPGVHIESTVLSTKDPVVLQLITTRPTVVANTSHGPIGSPDTIPQSAAPTITVQARLGVFACAFQDWQVGRLLALSQFIPARGSEPDIAPAPSSSQAKEAKEAFHANFKLRSFVIALLQDPLEVKTALDEFLTRPLAPMPALRHLHMQVDHVEANFSAEPSSTLRSSQPPRLTVMDIHLFHVTSLPPGHGSGQSWNASPIIIFDSHLSPPSKTSGVGAFPYLDVMVDWERSLDSSLKPSLWRSRQLHPGAPKRGVVANSRTPHALTLELRTTGDHDVDISLLPIHIFLDLQMVAGWMRFIDAATASLLSAQTLPVFHDPEAENNLSGDMVFDTPRPRHSELPPDEDAPSKVESMPSVSGGIRLRSPVIRIEMRAPPSYFRGSVMSPRSGSLIVDTCDISVILGGSSKLPNLPLHHQTFTMKPSKPSHRVEHSEKSLVQVEWETMYIASSRVGEPRATTWLTIGPIAPSSFSPHSTLTIPEKPEVPLPSRVSIRSLVVGPDGINSSPRTHIRIECSIPQLRVSLQKAYLDSLQLWADDITQWVEHVLGDHSEMEDGTNPSLIGSRFFARRTKSISSSMITSETTASNVPKEESSPTEVTIAIAVTDAFVQLWVPRSKEGSFVGTDARPMHLSASDLLLTVRAKPEGKDETVVYVSIMDVKVTDTSSSGLQVPLFYLTTPREITAEPRPMINLRFASVVLGDTSAKESRIKLLASGFSFVVTADFTWMEDLANFGKAPEGAFESVIPSERTILSVHIIDGSLQVKAPTHPGAIVVSLDDANFSADLIGRSPETIVKGKITSLWILCLDHLSCASPFRPSTKRNRSYAASDYWKRTGYAPLIEIRDLGVHLKRNTAPGAITNKVDVSRAHLLVYLCADSISAVSAFGTSFSSAFTPSNPPPVPTPRAPPMVSRTPRDIFASLDEQAFGRAPEFGTTADMIYDDLPSNPEYLDASFGAAAGFRDMTDDDVEGFDEGDEPVIIPTAPDEPGVISSIGGETIRILGPQGIDPVEGYWETLVPDGVNSTPGALDTTLRVHNCDVTISLYAGFDWERTRQIVDKEVKVMRRKLQKIRQLLASGQTPDDSVEDTYTVLFNSVYIGLPPEADELDPNGLIAAIDEELNEDRDETVSQGSWQPLHRGHASSAQGKSERHHDTLIRSKHPSLQFCFKGAEAEFDMHQPDEDMASRLLVMIKDVEILDHIKTSTWKKFLTQMREDSKGNVRETDSNMVRIELVSVRPVSGDPSEEARLRAKILPLRLHVDQDALDFIKKFFAFQDSHGPDEPESTAASASPSKEIFFQHVDVFPVDIKLDYKPKRVDYRALREGKTIELMNFFHFDASEMTLRHIEMFGVTGWPRMLDMLNDLWTPDVKANQLADVISGVEPIRSLVNVGSGVADLVLLPIAQYKKDGRIVRGVQKGTTSFVKSTAMEAIKLGAKLANGTQIIFEQAEHVLGGGGHAGQGQDGGMSRSEMLGIVDDSSDENAYASAVADGDLSRYANQPGDIREGLQLAYKSLGKNLNSAAQTILAIPMEVYEKSGTEGPVRAVVRAVPIAVLKPMIGASEAVSKTLLGLLNSLDPNIRRDSDEKYKR</sequence>
<dbReference type="GO" id="GO:0061709">
    <property type="term" value="P:reticulophagy"/>
    <property type="evidence" value="ECO:0007669"/>
    <property type="project" value="TreeGrafter"/>
</dbReference>
<dbReference type="InterPro" id="IPR026849">
    <property type="entry name" value="ATG2"/>
</dbReference>
<evidence type="ECO:0000256" key="2">
    <source>
        <dbReference type="ARBA" id="ARBA00004623"/>
    </source>
</evidence>
<evidence type="ECO:0000256" key="5">
    <source>
        <dbReference type="ARBA" id="ARBA00022448"/>
    </source>
</evidence>
<comment type="catalytic activity">
    <reaction evidence="11">
        <text>a 1,2-diacyl-sn-glycero-3-phosphoethanolamine(in) = a 1,2-diacyl-sn-glycero-3-phosphoethanolamine(out)</text>
        <dbReference type="Rhea" id="RHEA:38895"/>
        <dbReference type="ChEBI" id="CHEBI:64612"/>
    </reaction>
</comment>
<dbReference type="OrthoDB" id="18982at2759"/>
<comment type="caution">
    <text evidence="14">The sequence shown here is derived from an EMBL/GenBank/DDBJ whole genome shotgun (WGS) entry which is preliminary data.</text>
</comment>
<evidence type="ECO:0000256" key="4">
    <source>
        <dbReference type="ARBA" id="ARBA00018070"/>
    </source>
</evidence>
<evidence type="ECO:0000256" key="3">
    <source>
        <dbReference type="ARBA" id="ARBA00009714"/>
    </source>
</evidence>
<dbReference type="EMBL" id="MU128991">
    <property type="protein sequence ID" value="KAF9512120.1"/>
    <property type="molecule type" value="Genomic_DNA"/>
</dbReference>
<dbReference type="GO" id="GO:0034045">
    <property type="term" value="C:phagophore assembly site membrane"/>
    <property type="evidence" value="ECO:0007669"/>
    <property type="project" value="UniProtKB-SubCell"/>
</dbReference>
<dbReference type="GO" id="GO:0043495">
    <property type="term" value="F:protein-membrane adaptor activity"/>
    <property type="evidence" value="ECO:0007669"/>
    <property type="project" value="TreeGrafter"/>
</dbReference>